<reference evidence="2" key="1">
    <citation type="journal article" date="2020" name="mSystems">
        <title>Genome- and Community-Level Interaction Insights into Carbon Utilization and Element Cycling Functions of Hydrothermarchaeota in Hydrothermal Sediment.</title>
        <authorList>
            <person name="Zhou Z."/>
            <person name="Liu Y."/>
            <person name="Xu W."/>
            <person name="Pan J."/>
            <person name="Luo Z.H."/>
            <person name="Li M."/>
        </authorList>
    </citation>
    <scope>NUCLEOTIDE SEQUENCE [LARGE SCALE GENOMIC DNA]</scope>
    <source>
        <strain evidence="2">HyVt-96</strain>
    </source>
</reference>
<name>A0A7V5LTR7_UNCW3</name>
<dbReference type="InterPro" id="IPR049468">
    <property type="entry name" value="Restrct_endonuc-II-like_dom"/>
</dbReference>
<accession>A0A7V5LTR7</accession>
<dbReference type="Gene3D" id="3.40.960.10">
    <property type="entry name" value="VSR Endonuclease"/>
    <property type="match status" value="1"/>
</dbReference>
<evidence type="ECO:0000313" key="2">
    <source>
        <dbReference type="EMBL" id="HHF52949.1"/>
    </source>
</evidence>
<dbReference type="SUPFAM" id="SSF52980">
    <property type="entry name" value="Restriction endonuclease-like"/>
    <property type="match status" value="1"/>
</dbReference>
<proteinExistence type="predicted"/>
<feature type="domain" description="Restriction endonuclease type II-like" evidence="1">
    <location>
        <begin position="13"/>
        <end position="84"/>
    </location>
</feature>
<sequence>MEREKIHLTSLEKRAKQILDELGVNYIEQYPTRLGFIIDFAIPDKKIAIEVDGKHWHKDKKRDRFRDWMLRRAGWKVIRINEDEIKNLKNIKLII</sequence>
<evidence type="ECO:0000259" key="1">
    <source>
        <dbReference type="Pfam" id="PF18741"/>
    </source>
</evidence>
<dbReference type="AlphaFoldDB" id="A0A7V5LTR7"/>
<comment type="caution">
    <text evidence="2">The sequence shown here is derived from an EMBL/GenBank/DDBJ whole genome shotgun (WGS) entry which is preliminary data.</text>
</comment>
<dbReference type="Pfam" id="PF18741">
    <property type="entry name" value="MTES_1575"/>
    <property type="match status" value="1"/>
</dbReference>
<dbReference type="InterPro" id="IPR011335">
    <property type="entry name" value="Restrct_endonuc-II-like"/>
</dbReference>
<protein>
    <submittedName>
        <fullName evidence="2">DUF559 domain-containing protein</fullName>
    </submittedName>
</protein>
<dbReference type="Proteomes" id="UP000886050">
    <property type="component" value="Unassembled WGS sequence"/>
</dbReference>
<dbReference type="EMBL" id="DRTX01000066">
    <property type="protein sequence ID" value="HHF52949.1"/>
    <property type="molecule type" value="Genomic_DNA"/>
</dbReference>
<gene>
    <name evidence="2" type="ORF">ENL43_01115</name>
</gene>
<organism evidence="2">
    <name type="scientific">candidate division WOR-3 bacterium</name>
    <dbReference type="NCBI Taxonomy" id="2052148"/>
    <lineage>
        <taxon>Bacteria</taxon>
        <taxon>Bacteria division WOR-3</taxon>
    </lineage>
</organism>